<comment type="caution">
    <text evidence="10">The sequence shown here is derived from an EMBL/GenBank/DDBJ whole genome shotgun (WGS) entry which is preliminary data.</text>
</comment>
<dbReference type="PROSITE" id="PS50157">
    <property type="entry name" value="ZINC_FINGER_C2H2_2"/>
    <property type="match status" value="1"/>
</dbReference>
<protein>
    <recommendedName>
        <fullName evidence="9">C2H2-type domain-containing protein</fullName>
    </recommendedName>
</protein>
<feature type="domain" description="C2H2-type" evidence="9">
    <location>
        <begin position="147"/>
        <end position="174"/>
    </location>
</feature>
<keyword evidence="4 7" id="KW-0863">Zinc-finger</keyword>
<evidence type="ECO:0000313" key="11">
    <source>
        <dbReference type="Proteomes" id="UP001497623"/>
    </source>
</evidence>
<proteinExistence type="predicted"/>
<evidence type="ECO:0000256" key="1">
    <source>
        <dbReference type="ARBA" id="ARBA00004123"/>
    </source>
</evidence>
<dbReference type="InterPro" id="IPR036236">
    <property type="entry name" value="Znf_C2H2_sf"/>
</dbReference>
<evidence type="ECO:0000313" key="10">
    <source>
        <dbReference type="EMBL" id="CAL4122410.1"/>
    </source>
</evidence>
<keyword evidence="11" id="KW-1185">Reference proteome</keyword>
<feature type="compositionally biased region" description="Polar residues" evidence="8">
    <location>
        <begin position="201"/>
        <end position="260"/>
    </location>
</feature>
<evidence type="ECO:0000259" key="9">
    <source>
        <dbReference type="PROSITE" id="PS50157"/>
    </source>
</evidence>
<dbReference type="GO" id="GO:0010468">
    <property type="term" value="P:regulation of gene expression"/>
    <property type="evidence" value="ECO:0007669"/>
    <property type="project" value="TreeGrafter"/>
</dbReference>
<dbReference type="AlphaFoldDB" id="A0AAV2RBK9"/>
<dbReference type="SMART" id="SM00355">
    <property type="entry name" value="ZnF_C2H2"/>
    <property type="match status" value="2"/>
</dbReference>
<keyword evidence="3" id="KW-0677">Repeat</keyword>
<keyword evidence="5" id="KW-0862">Zinc</keyword>
<evidence type="ECO:0000256" key="5">
    <source>
        <dbReference type="ARBA" id="ARBA00022833"/>
    </source>
</evidence>
<evidence type="ECO:0000256" key="3">
    <source>
        <dbReference type="ARBA" id="ARBA00022737"/>
    </source>
</evidence>
<dbReference type="InterPro" id="IPR013087">
    <property type="entry name" value="Znf_C2H2_type"/>
</dbReference>
<evidence type="ECO:0000256" key="7">
    <source>
        <dbReference type="PROSITE-ProRule" id="PRU00042"/>
    </source>
</evidence>
<feature type="region of interest" description="Disordered" evidence="8">
    <location>
        <begin position="199"/>
        <end position="260"/>
    </location>
</feature>
<comment type="subcellular location">
    <subcellularLocation>
        <location evidence="1">Nucleus</location>
    </subcellularLocation>
</comment>
<dbReference type="GO" id="GO:0005634">
    <property type="term" value="C:nucleus"/>
    <property type="evidence" value="ECO:0007669"/>
    <property type="project" value="UniProtKB-SubCell"/>
</dbReference>
<dbReference type="EMBL" id="CAXKWB010020091">
    <property type="protein sequence ID" value="CAL4122410.1"/>
    <property type="molecule type" value="Genomic_DNA"/>
</dbReference>
<dbReference type="SUPFAM" id="SSF57667">
    <property type="entry name" value="beta-beta-alpha zinc fingers"/>
    <property type="match status" value="1"/>
</dbReference>
<dbReference type="Proteomes" id="UP001497623">
    <property type="component" value="Unassembled WGS sequence"/>
</dbReference>
<dbReference type="PANTHER" id="PTHR24403:SF67">
    <property type="entry name" value="FI01116P-RELATED"/>
    <property type="match status" value="1"/>
</dbReference>
<keyword evidence="6" id="KW-0539">Nucleus</keyword>
<evidence type="ECO:0000256" key="4">
    <source>
        <dbReference type="ARBA" id="ARBA00022771"/>
    </source>
</evidence>
<dbReference type="GO" id="GO:0008270">
    <property type="term" value="F:zinc ion binding"/>
    <property type="evidence" value="ECO:0007669"/>
    <property type="project" value="UniProtKB-KW"/>
</dbReference>
<dbReference type="InterPro" id="IPR050688">
    <property type="entry name" value="Zinc_finger/UBP_domain"/>
</dbReference>
<gene>
    <name evidence="10" type="ORF">MNOR_LOCUS23132</name>
</gene>
<dbReference type="PANTHER" id="PTHR24403">
    <property type="entry name" value="ZINC FINGER PROTEIN"/>
    <property type="match status" value="1"/>
</dbReference>
<evidence type="ECO:0000256" key="6">
    <source>
        <dbReference type="ARBA" id="ARBA00023242"/>
    </source>
</evidence>
<dbReference type="Pfam" id="PF23611">
    <property type="entry name" value="zf-C2H2_16"/>
    <property type="match status" value="1"/>
</dbReference>
<reference evidence="10 11" key="1">
    <citation type="submission" date="2024-05" db="EMBL/GenBank/DDBJ databases">
        <authorList>
            <person name="Wallberg A."/>
        </authorList>
    </citation>
    <scope>NUCLEOTIDE SEQUENCE [LARGE SCALE GENOMIC DNA]</scope>
</reference>
<organism evidence="10 11">
    <name type="scientific">Meganyctiphanes norvegica</name>
    <name type="common">Northern krill</name>
    <name type="synonym">Thysanopoda norvegica</name>
    <dbReference type="NCBI Taxonomy" id="48144"/>
    <lineage>
        <taxon>Eukaryota</taxon>
        <taxon>Metazoa</taxon>
        <taxon>Ecdysozoa</taxon>
        <taxon>Arthropoda</taxon>
        <taxon>Crustacea</taxon>
        <taxon>Multicrustacea</taxon>
        <taxon>Malacostraca</taxon>
        <taxon>Eumalacostraca</taxon>
        <taxon>Eucarida</taxon>
        <taxon>Euphausiacea</taxon>
        <taxon>Euphausiidae</taxon>
        <taxon>Meganyctiphanes</taxon>
    </lineage>
</organism>
<name>A0AAV2RBK9_MEGNR</name>
<dbReference type="Gene3D" id="3.30.160.60">
    <property type="entry name" value="Classic Zinc Finger"/>
    <property type="match status" value="2"/>
</dbReference>
<evidence type="ECO:0000256" key="8">
    <source>
        <dbReference type="SAM" id="MobiDB-lite"/>
    </source>
</evidence>
<dbReference type="InterPro" id="IPR056438">
    <property type="entry name" value="Znf-C2H2_CTCF"/>
</dbReference>
<keyword evidence="2" id="KW-0479">Metal-binding</keyword>
<accession>A0AAV2RBK9</accession>
<sequence>MGGEEATKLTEYPERQTVETVNLLADYTSSSSSLYEFMPLSILNIIAQVTDGPIINCNNNTFQNNSRGTSCIVLEFSTQKNTTTTMANGTFCSEYHGHSSRWGQAKSFPQYDQWTPNTCESPQAYLETTQMKHSSNFTETKLYSGTFQCTFCSYSAKTASLLQKHVRIHTGEKPFHCVLCPYKAAQKENLKAHMMRIHQKPSVSGSPAQQHNVSQSTGKSYMIQSGSNRQLQCIQQHSPHPMHSSYQEIETPEHPSQQQE</sequence>
<dbReference type="FunFam" id="3.30.160.60:FF:002711">
    <property type="entry name" value="Zinc finger protein 16"/>
    <property type="match status" value="1"/>
</dbReference>
<evidence type="ECO:0000256" key="2">
    <source>
        <dbReference type="ARBA" id="ARBA00022723"/>
    </source>
</evidence>